<feature type="chain" id="PRO_5047207617" description="EF-hand domain-containing protein" evidence="2">
    <location>
        <begin position="24"/>
        <end position="130"/>
    </location>
</feature>
<keyword evidence="5" id="KW-1185">Reference proteome</keyword>
<evidence type="ECO:0000256" key="1">
    <source>
        <dbReference type="SAM" id="MobiDB-lite"/>
    </source>
</evidence>
<evidence type="ECO:0000259" key="3">
    <source>
        <dbReference type="PROSITE" id="PS50222"/>
    </source>
</evidence>
<organism evidence="4 5">
    <name type="scientific">Viridibacterium curvum</name>
    <dbReference type="NCBI Taxonomy" id="1101404"/>
    <lineage>
        <taxon>Bacteria</taxon>
        <taxon>Pseudomonadati</taxon>
        <taxon>Pseudomonadota</taxon>
        <taxon>Betaproteobacteria</taxon>
        <taxon>Rhodocyclales</taxon>
        <taxon>Rhodocyclaceae</taxon>
        <taxon>Viridibacterium</taxon>
    </lineage>
</organism>
<dbReference type="InterPro" id="IPR011992">
    <property type="entry name" value="EF-hand-dom_pair"/>
</dbReference>
<dbReference type="PROSITE" id="PS50222">
    <property type="entry name" value="EF_HAND_2"/>
    <property type="match status" value="1"/>
</dbReference>
<reference evidence="5" key="1">
    <citation type="journal article" date="2019" name="Int. J. Syst. Evol. Microbiol.">
        <title>The Global Catalogue of Microorganisms (GCM) 10K type strain sequencing project: providing services to taxonomists for standard genome sequencing and annotation.</title>
        <authorList>
            <consortium name="The Broad Institute Genomics Platform"/>
            <consortium name="The Broad Institute Genome Sequencing Center for Infectious Disease"/>
            <person name="Wu L."/>
            <person name="Ma J."/>
        </authorList>
    </citation>
    <scope>NUCLEOTIDE SEQUENCE [LARGE SCALE GENOMIC DNA]</scope>
    <source>
        <strain evidence="5">JCM 18715</strain>
    </source>
</reference>
<accession>A0ABP9R446</accession>
<sequence>MKTTTRITLTALAAALLASAALAQNGPARGQGAAGFAPQGHLTEHFQLADTDKDGLLTRAETEKTLPHMAQHFDALDTDKDGKLSLAEAQAMRAQTRGGMHSMQTGAVGNPRGTGRMQGMRAENCPGRAL</sequence>
<feature type="signal peptide" evidence="2">
    <location>
        <begin position="1"/>
        <end position="23"/>
    </location>
</feature>
<protein>
    <recommendedName>
        <fullName evidence="3">EF-hand domain-containing protein</fullName>
    </recommendedName>
</protein>
<evidence type="ECO:0000313" key="5">
    <source>
        <dbReference type="Proteomes" id="UP001500547"/>
    </source>
</evidence>
<dbReference type="SUPFAM" id="SSF47473">
    <property type="entry name" value="EF-hand"/>
    <property type="match status" value="1"/>
</dbReference>
<keyword evidence="2" id="KW-0732">Signal</keyword>
<dbReference type="EMBL" id="BAABLD010000017">
    <property type="protein sequence ID" value="GAA5171540.1"/>
    <property type="molecule type" value="Genomic_DNA"/>
</dbReference>
<dbReference type="Gene3D" id="1.10.238.10">
    <property type="entry name" value="EF-hand"/>
    <property type="match status" value="1"/>
</dbReference>
<feature type="domain" description="EF-hand" evidence="3">
    <location>
        <begin position="37"/>
        <end position="72"/>
    </location>
</feature>
<dbReference type="Proteomes" id="UP001500547">
    <property type="component" value="Unassembled WGS sequence"/>
</dbReference>
<proteinExistence type="predicted"/>
<name>A0ABP9R446_9RHOO</name>
<feature type="region of interest" description="Disordered" evidence="1">
    <location>
        <begin position="93"/>
        <end position="130"/>
    </location>
</feature>
<comment type="caution">
    <text evidence="4">The sequence shown here is derived from an EMBL/GenBank/DDBJ whole genome shotgun (WGS) entry which is preliminary data.</text>
</comment>
<dbReference type="RefSeq" id="WP_345534526.1">
    <property type="nucleotide sequence ID" value="NZ_BAABLD010000017.1"/>
</dbReference>
<gene>
    <name evidence="4" type="ORF">GCM10025770_36260</name>
</gene>
<evidence type="ECO:0000313" key="4">
    <source>
        <dbReference type="EMBL" id="GAA5171540.1"/>
    </source>
</evidence>
<dbReference type="Pfam" id="PF13202">
    <property type="entry name" value="EF-hand_5"/>
    <property type="match status" value="2"/>
</dbReference>
<evidence type="ECO:0000256" key="2">
    <source>
        <dbReference type="SAM" id="SignalP"/>
    </source>
</evidence>
<dbReference type="InterPro" id="IPR002048">
    <property type="entry name" value="EF_hand_dom"/>
</dbReference>